<proteinExistence type="predicted"/>
<dbReference type="OrthoDB" id="248233at2759"/>
<dbReference type="EMBL" id="CAJJDP010000065">
    <property type="protein sequence ID" value="CAD8176214.1"/>
    <property type="molecule type" value="Genomic_DNA"/>
</dbReference>
<feature type="region of interest" description="Disordered" evidence="1">
    <location>
        <begin position="737"/>
        <end position="761"/>
    </location>
</feature>
<dbReference type="AlphaFoldDB" id="A0A8S1VGC7"/>
<dbReference type="InterPro" id="IPR050055">
    <property type="entry name" value="EF-Tu_GTPase"/>
</dbReference>
<dbReference type="PANTHER" id="PTHR43721:SF9">
    <property type="entry name" value="GTP-BINDING PROTEIN 1"/>
    <property type="match status" value="1"/>
</dbReference>
<dbReference type="GO" id="GO:0003746">
    <property type="term" value="F:translation elongation factor activity"/>
    <property type="evidence" value="ECO:0007669"/>
    <property type="project" value="TreeGrafter"/>
</dbReference>
<dbReference type="OMA" id="NLEYKTH"/>
<dbReference type="Proteomes" id="UP000683925">
    <property type="component" value="Unassembled WGS sequence"/>
</dbReference>
<protein>
    <submittedName>
        <fullName evidence="2">Uncharacterized protein</fullName>
    </submittedName>
</protein>
<feature type="compositionally biased region" description="Low complexity" evidence="1">
    <location>
        <begin position="745"/>
        <end position="754"/>
    </location>
</feature>
<evidence type="ECO:0000256" key="1">
    <source>
        <dbReference type="SAM" id="MobiDB-lite"/>
    </source>
</evidence>
<dbReference type="FunFam" id="2.40.30.10:FF:000264">
    <property type="entry name" value="GTP binding protein"/>
    <property type="match status" value="1"/>
</dbReference>
<evidence type="ECO:0000313" key="2">
    <source>
        <dbReference type="EMBL" id="CAD8176214.1"/>
    </source>
</evidence>
<reference evidence="2" key="1">
    <citation type="submission" date="2021-01" db="EMBL/GenBank/DDBJ databases">
        <authorList>
            <consortium name="Genoscope - CEA"/>
            <person name="William W."/>
        </authorList>
    </citation>
    <scope>NUCLEOTIDE SEQUENCE</scope>
</reference>
<comment type="caution">
    <text evidence="2">The sequence shown here is derived from an EMBL/GenBank/DDBJ whole genome shotgun (WGS) entry which is preliminary data.</text>
</comment>
<name>A0A8S1VGC7_PAROT</name>
<evidence type="ECO:0000313" key="3">
    <source>
        <dbReference type="Proteomes" id="UP000683925"/>
    </source>
</evidence>
<sequence length="816" mass="94667">MLELKEFDLMSITEKETGSECVTQRLYQNEKDQFRECVVKFESLIFTFIQMIVGQICYLSVCVQNNNPKMNEYNLFKCLKQKIKTSPNQIDKQKNKMKKQAKSRSPDQYIEQFLKNQQKVEEDEFQTLELTRMTSLNKINTDGQNFYINILHGNQEMTINLSQYLHEQYALNHSFKNYPPEQYYGNCEYKLKIIKVDQCKMEHRTTQMQFRLDEGKGIAYYRVGVEDDGTPTGINLDEMLVSIQWLIKFANNNKAEIILQKMHQGRTNSQKIAEFMVRRRLQDSIKTDIRIVMLGQVNSGKSSLIGMITTGKSNIGRQQFGKLFRQVVGFDSKGKVVNKLNLLGQEKEDEYVFENATKIITFIDLKESQHYNNNEAMQNIQSQFPNYFLLVINAIQQLGAEFIQQLKLTLSQQIPIFIVVTHADKLKDDYELEILLFNIRQKVKQHIIKTIPIILVRSTEDVMLFSKQIIDQYEKETVIPVFILSNLEYKTHNLFLQFLNQLPLRNEFTNNNTQPVEFGIHQTFEIALNKQINDEQPTIESESFTVEDLTLRSNKGLIQVQDRKLLILGGTVTKGIIKKGQSLLMGPDKMGNFYPVQVQNLQSNRVKVKSALSGQLCTVQFSLVNSYVKNFGTVENPIRRGMVLVDSKLKPNSYTIFIVNLQFFSAGWKQFQQQQQQQELISLNQTQYLNASNEKISLSQSHELLVHTPYSKQICLILENLHQNPFMLVKQPNLSRQPSRSVEGKLASSSSKYLQKSKSKREKVQQKTNVFEIKSGETLSLKLRFKYQSEYLTQGMKIVIMEQKFSAFGHVVSMEI</sequence>
<gene>
    <name evidence="2" type="ORF">POCTA_138.1.T0660276</name>
</gene>
<accession>A0A8S1VGC7</accession>
<keyword evidence="3" id="KW-1185">Reference proteome</keyword>
<dbReference type="PANTHER" id="PTHR43721">
    <property type="entry name" value="ELONGATION FACTOR TU-RELATED"/>
    <property type="match status" value="1"/>
</dbReference>
<organism evidence="2 3">
    <name type="scientific">Paramecium octaurelia</name>
    <dbReference type="NCBI Taxonomy" id="43137"/>
    <lineage>
        <taxon>Eukaryota</taxon>
        <taxon>Sar</taxon>
        <taxon>Alveolata</taxon>
        <taxon>Ciliophora</taxon>
        <taxon>Intramacronucleata</taxon>
        <taxon>Oligohymenophorea</taxon>
        <taxon>Peniculida</taxon>
        <taxon>Parameciidae</taxon>
        <taxon>Paramecium</taxon>
    </lineage>
</organism>